<feature type="transmembrane region" description="Helical" evidence="1">
    <location>
        <begin position="46"/>
        <end position="65"/>
    </location>
</feature>
<name>A0AAV8UYR8_9RHOD</name>
<keyword evidence="1" id="KW-1133">Transmembrane helix</keyword>
<keyword evidence="1" id="KW-0812">Transmembrane</keyword>
<dbReference type="InterPro" id="IPR021919">
    <property type="entry name" value="CCB1"/>
</dbReference>
<proteinExistence type="predicted"/>
<evidence type="ECO:0000313" key="2">
    <source>
        <dbReference type="EMBL" id="KAJ8907194.1"/>
    </source>
</evidence>
<dbReference type="Pfam" id="PF12046">
    <property type="entry name" value="CCB1"/>
    <property type="match status" value="1"/>
</dbReference>
<reference evidence="2 3" key="1">
    <citation type="journal article" date="2023" name="Nat. Commun.">
        <title>Origin of minicircular mitochondrial genomes in red algae.</title>
        <authorList>
            <person name="Lee Y."/>
            <person name="Cho C.H."/>
            <person name="Lee Y.M."/>
            <person name="Park S.I."/>
            <person name="Yang J.H."/>
            <person name="West J.A."/>
            <person name="Bhattacharya D."/>
            <person name="Yoon H.S."/>
        </authorList>
    </citation>
    <scope>NUCLEOTIDE SEQUENCE [LARGE SCALE GENOMIC DNA]</scope>
    <source>
        <strain evidence="2 3">CCMP1338</strain>
        <tissue evidence="2">Whole cell</tissue>
    </source>
</reference>
<accession>A0AAV8UYR8</accession>
<gene>
    <name evidence="2" type="ORF">NDN08_003675</name>
</gene>
<keyword evidence="1" id="KW-0472">Membrane</keyword>
<feature type="transmembrane region" description="Helical" evidence="1">
    <location>
        <begin position="125"/>
        <end position="144"/>
    </location>
</feature>
<evidence type="ECO:0000313" key="3">
    <source>
        <dbReference type="Proteomes" id="UP001157974"/>
    </source>
</evidence>
<dbReference type="AlphaFoldDB" id="A0AAV8UYR8"/>
<feature type="transmembrane region" description="Helical" evidence="1">
    <location>
        <begin position="156"/>
        <end position="172"/>
    </location>
</feature>
<evidence type="ECO:0000256" key="1">
    <source>
        <dbReference type="SAM" id="Phobius"/>
    </source>
</evidence>
<dbReference type="PANTHER" id="PTHR35302">
    <property type="match status" value="1"/>
</dbReference>
<protein>
    <submittedName>
        <fullName evidence="2">Uncharacterized protein</fullName>
    </submittedName>
</protein>
<organism evidence="2 3">
    <name type="scientific">Rhodosorus marinus</name>
    <dbReference type="NCBI Taxonomy" id="101924"/>
    <lineage>
        <taxon>Eukaryota</taxon>
        <taxon>Rhodophyta</taxon>
        <taxon>Stylonematophyceae</taxon>
        <taxon>Stylonematales</taxon>
        <taxon>Stylonemataceae</taxon>
        <taxon>Rhodosorus</taxon>
    </lineage>
</organism>
<keyword evidence="3" id="KW-1185">Reference proteome</keyword>
<dbReference type="PANTHER" id="PTHR35302:SF1">
    <property type="entry name" value="PROTEIN COFACTOR ASSEMBLY OF COMPLEX C SUBUNIT B CCB1, CHLOROPLASTIC"/>
    <property type="match status" value="1"/>
</dbReference>
<dbReference type="EMBL" id="JAMWBK010000003">
    <property type="protein sequence ID" value="KAJ8907194.1"/>
    <property type="molecule type" value="Genomic_DNA"/>
</dbReference>
<comment type="caution">
    <text evidence="2">The sequence shown here is derived from an EMBL/GenBank/DDBJ whole genome shotgun (WGS) entry which is preliminary data.</text>
</comment>
<dbReference type="Proteomes" id="UP001157974">
    <property type="component" value="Unassembled WGS sequence"/>
</dbReference>
<sequence length="220" mass="24235">MAVAVENGVCFVPGGFVKLPKKVRSVRNARLTVRSSAMEVADVGKSLGMTSLVFFLTGWGMVSFVKGSTKARIIQTRYTTSTEPSKLIQDAVSHFSSRAYKINNEADKRPGVITLEGLVSPSTTVAGILLSCAVASLASLVIVLQTYYPEQFSSNLLWLSVLPSVLIVPWYWRGAERIEQVKMLVESDENSKNKLFLKGHRDEIAEYEAAMGVKRDKVEE</sequence>